<accession>A0A2N9WUI8</accession>
<evidence type="ECO:0000313" key="1">
    <source>
        <dbReference type="EMBL" id="PIT16262.1"/>
    </source>
</evidence>
<dbReference type="EMBL" id="MDVB01000055">
    <property type="protein sequence ID" value="PIT16262.1"/>
    <property type="molecule type" value="Genomic_DNA"/>
</dbReference>
<protein>
    <submittedName>
        <fullName evidence="1">Type VI secretion-associated protein</fullName>
    </submittedName>
</protein>
<dbReference type="InterPro" id="IPR017748">
    <property type="entry name" value="TagF"/>
</dbReference>
<gene>
    <name evidence="1" type="ORF">BGI32_04880</name>
</gene>
<dbReference type="Proteomes" id="UP000231293">
    <property type="component" value="Unassembled WGS sequence"/>
</dbReference>
<dbReference type="Gene3D" id="3.40.1730.10">
    <property type="entry name" value="pa0076 domain"/>
    <property type="match status" value="1"/>
</dbReference>
<dbReference type="RefSeq" id="WP_100113508.1">
    <property type="nucleotide sequence ID" value="NZ_MDVB01000055.1"/>
</dbReference>
<dbReference type="InterPro" id="IPR038225">
    <property type="entry name" value="TagF_sf"/>
</dbReference>
<name>A0A2N9WUI8_9NEIS</name>
<dbReference type="NCBIfam" id="TIGR03373">
    <property type="entry name" value="VI_minor_4"/>
    <property type="match status" value="1"/>
</dbReference>
<dbReference type="Pfam" id="PF09867">
    <property type="entry name" value="TagF_N"/>
    <property type="match status" value="1"/>
</dbReference>
<evidence type="ECO:0000313" key="2">
    <source>
        <dbReference type="Proteomes" id="UP000231293"/>
    </source>
</evidence>
<sequence length="246" mass="28356">MIGISRISSPAIWGKLPDRGDYVRYRIHGHEIDDWRVWLDKQTWLQTKETPSAEDSRVWLRLTPDFGQDSPILHPLPWSFVLSPGVLPFSGRHWVIGVISPSADSIGRSYPLVIYQTVNQQWLQRNLDKPLGWLYWLAQLIAGYVRPTGNNKKDLAGQLDKLWAIHSPKWGGWFASVQVSNQTACREITGQHQLAESDLRGVRYLPWANWPQLVWQSLSADGWFWQQDELGGFLDARCLGSEVWRE</sequence>
<comment type="caution">
    <text evidence="1">The sequence shown here is derived from an EMBL/GenBank/DDBJ whole genome shotgun (WGS) entry which is preliminary data.</text>
</comment>
<dbReference type="AlphaFoldDB" id="A0A2N9WUI8"/>
<proteinExistence type="predicted"/>
<organism evidence="1 2">
    <name type="scientific">Snodgrassella alvi</name>
    <dbReference type="NCBI Taxonomy" id="1196083"/>
    <lineage>
        <taxon>Bacteria</taxon>
        <taxon>Pseudomonadati</taxon>
        <taxon>Pseudomonadota</taxon>
        <taxon>Betaproteobacteria</taxon>
        <taxon>Neisseriales</taxon>
        <taxon>Neisseriaceae</taxon>
        <taxon>Snodgrassella</taxon>
    </lineage>
</organism>
<reference evidence="1 2" key="1">
    <citation type="journal article" date="2017" name="MBio">
        <title>Type VI secretion-mediated competition in the bee gut microbiome.</title>
        <authorList>
            <person name="Steele M.I."/>
            <person name="Kwong W.K."/>
            <person name="Powell J.E."/>
            <person name="Whiteley M."/>
            <person name="Moran N.A."/>
        </authorList>
    </citation>
    <scope>NUCLEOTIDE SEQUENCE [LARGE SCALE GENOMIC DNA]</scope>
    <source>
        <strain evidence="1 2">App2-2</strain>
    </source>
</reference>